<dbReference type="PROSITE" id="PS51108">
    <property type="entry name" value="PTS_EIID"/>
    <property type="match status" value="1"/>
</dbReference>
<gene>
    <name evidence="9" type="ORF">GPL26_18180</name>
</gene>
<comment type="subcellular location">
    <subcellularLocation>
        <location evidence="1">Cell membrane</location>
        <topology evidence="1">Multi-pass membrane protein</topology>
    </subcellularLocation>
</comment>
<proteinExistence type="predicted"/>
<keyword evidence="2" id="KW-0813">Transport</keyword>
<dbReference type="PANTHER" id="PTHR32502">
    <property type="entry name" value="N-ACETYLGALACTOSAMINE PERMEASE II COMPONENT-RELATED"/>
    <property type="match status" value="1"/>
</dbReference>
<accession>A0A3E2VGQ2</accession>
<dbReference type="PANTHER" id="PTHR32502:SF5">
    <property type="entry name" value="N-ACETYLGALACTOSAMINE PERMEASE IID COMPONENT-RELATED"/>
    <property type="match status" value="1"/>
</dbReference>
<keyword evidence="5" id="KW-0598">Phosphotransferase system</keyword>
<evidence type="ECO:0000256" key="4">
    <source>
        <dbReference type="ARBA" id="ARBA00022597"/>
    </source>
</evidence>
<dbReference type="InterPro" id="IPR004704">
    <property type="entry name" value="PTS_IID_man"/>
</dbReference>
<evidence type="ECO:0000256" key="7">
    <source>
        <dbReference type="ARBA" id="ARBA00022989"/>
    </source>
</evidence>
<keyword evidence="6" id="KW-0812">Transmembrane</keyword>
<keyword evidence="7" id="KW-1133">Transmembrane helix</keyword>
<dbReference type="GO" id="GO:0009401">
    <property type="term" value="P:phosphoenolpyruvate-dependent sugar phosphotransferase system"/>
    <property type="evidence" value="ECO:0007669"/>
    <property type="project" value="UniProtKB-KW"/>
</dbReference>
<keyword evidence="3" id="KW-1003">Cell membrane</keyword>
<dbReference type="Pfam" id="PF03613">
    <property type="entry name" value="EIID-AGA"/>
    <property type="match status" value="1"/>
</dbReference>
<dbReference type="Proteomes" id="UP000708338">
    <property type="component" value="Unassembled WGS sequence"/>
</dbReference>
<organism evidence="9 10">
    <name type="scientific">Enterocloster citroniae</name>
    <dbReference type="NCBI Taxonomy" id="358743"/>
    <lineage>
        <taxon>Bacteria</taxon>
        <taxon>Bacillati</taxon>
        <taxon>Bacillota</taxon>
        <taxon>Clostridia</taxon>
        <taxon>Lachnospirales</taxon>
        <taxon>Lachnospiraceae</taxon>
        <taxon>Enterocloster</taxon>
    </lineage>
</organism>
<evidence type="ECO:0000313" key="10">
    <source>
        <dbReference type="Proteomes" id="UP000708338"/>
    </source>
</evidence>
<evidence type="ECO:0000313" key="9">
    <source>
        <dbReference type="EMBL" id="MBT9811548.1"/>
    </source>
</evidence>
<dbReference type="InterPro" id="IPR050303">
    <property type="entry name" value="GatZ_KbaZ_carbometab"/>
</dbReference>
<evidence type="ECO:0000256" key="8">
    <source>
        <dbReference type="ARBA" id="ARBA00023136"/>
    </source>
</evidence>
<keyword evidence="8" id="KW-0472">Membrane</keyword>
<dbReference type="GO" id="GO:0005886">
    <property type="term" value="C:plasma membrane"/>
    <property type="evidence" value="ECO:0007669"/>
    <property type="project" value="UniProtKB-SubCell"/>
</dbReference>
<evidence type="ECO:0000256" key="1">
    <source>
        <dbReference type="ARBA" id="ARBA00004651"/>
    </source>
</evidence>
<keyword evidence="4" id="KW-0762">Sugar transport</keyword>
<evidence type="ECO:0000256" key="6">
    <source>
        <dbReference type="ARBA" id="ARBA00022692"/>
    </source>
</evidence>
<evidence type="ECO:0000256" key="3">
    <source>
        <dbReference type="ARBA" id="ARBA00022475"/>
    </source>
</evidence>
<evidence type="ECO:0000256" key="2">
    <source>
        <dbReference type="ARBA" id="ARBA00022448"/>
    </source>
</evidence>
<name>A0A3E2VGQ2_9FIRM</name>
<protein>
    <submittedName>
        <fullName evidence="9">PTS system mannose/fructose/sorbose family transporter subunit IID</fullName>
    </submittedName>
</protein>
<dbReference type="AlphaFoldDB" id="A0A3E2VGQ2"/>
<reference evidence="9" key="1">
    <citation type="journal article" date="2021" name="Gut Microbes">
        <title>A synthetic consortium of 100 gut commensals modulates the composition and function in a colon model of the microbiome of elderly subjects.</title>
        <authorList>
            <person name="Perez M."/>
            <person name="Ntemiri A."/>
            <person name="Tan H."/>
            <person name="Harris H.M.B."/>
            <person name="Roager H.M."/>
            <person name="Ribiere C."/>
            <person name="O'Toole P.W."/>
        </authorList>
    </citation>
    <scope>NUCLEOTIDE SEQUENCE</scope>
    <source>
        <strain evidence="9">MCC335</strain>
    </source>
</reference>
<dbReference type="RefSeq" id="WP_007858002.1">
    <property type="nucleotide sequence ID" value="NZ_CABJDD010000004.1"/>
</dbReference>
<dbReference type="EMBL" id="WQPS01000029">
    <property type="protein sequence ID" value="MBT9811548.1"/>
    <property type="molecule type" value="Genomic_DNA"/>
</dbReference>
<comment type="caution">
    <text evidence="9">The sequence shown here is derived from an EMBL/GenBank/DDBJ whole genome shotgun (WGS) entry which is preliminary data.</text>
</comment>
<sequence length="279" mass="31055">MTKTTACVEKHITNKDLKHAWWRWWVFAEASHSFERLMGLAFCYAMIPVLQKLYTEKQELQDALRRHLQFFNTQAIWGGGFILGATIALEEENASLPAEERNPEIITTTKIGLMGPLAGIGDSIDWGTIRAMLLALAIPWAGQGSWIGGFMPITVFIVISVIYGQYFMHKSYNLGRGAAAKFLQSSSTANLIEGASVLGMLMMGVLAANYVKIVPALKWSINGKEWELAGILDQILPGILPFTVIGLIYLYFDRKGLRVQRVLLYIIIIAFLMGLLGVI</sequence>
<evidence type="ECO:0000256" key="5">
    <source>
        <dbReference type="ARBA" id="ARBA00022683"/>
    </source>
</evidence>